<accession>A0A8J8NF02</accession>
<sequence length="81" mass="9798">MFHSRNSQYWERREVPHLEFHGVTFRRYMYLQKRELTSILILKGVLIHQIIPSIKVYLSSQVQLPLCKQIVKQNDSKLTWV</sequence>
<proteinExistence type="predicted"/>
<evidence type="ECO:0000313" key="1">
    <source>
        <dbReference type="EMBL" id="TNV73846.1"/>
    </source>
</evidence>
<name>A0A8J8NF02_HALGN</name>
<dbReference type="EMBL" id="RRYP01017970">
    <property type="protein sequence ID" value="TNV73846.1"/>
    <property type="molecule type" value="Genomic_DNA"/>
</dbReference>
<reference evidence="1" key="1">
    <citation type="submission" date="2019-06" db="EMBL/GenBank/DDBJ databases">
        <authorList>
            <person name="Zheng W."/>
        </authorList>
    </citation>
    <scope>NUCLEOTIDE SEQUENCE</scope>
    <source>
        <strain evidence="1">QDHG01</strain>
    </source>
</reference>
<dbReference type="AlphaFoldDB" id="A0A8J8NF02"/>
<organism evidence="1 2">
    <name type="scientific">Halteria grandinella</name>
    <dbReference type="NCBI Taxonomy" id="5974"/>
    <lineage>
        <taxon>Eukaryota</taxon>
        <taxon>Sar</taxon>
        <taxon>Alveolata</taxon>
        <taxon>Ciliophora</taxon>
        <taxon>Intramacronucleata</taxon>
        <taxon>Spirotrichea</taxon>
        <taxon>Stichotrichia</taxon>
        <taxon>Sporadotrichida</taxon>
        <taxon>Halteriidae</taxon>
        <taxon>Halteria</taxon>
    </lineage>
</organism>
<comment type="caution">
    <text evidence="1">The sequence shown here is derived from an EMBL/GenBank/DDBJ whole genome shotgun (WGS) entry which is preliminary data.</text>
</comment>
<evidence type="ECO:0000313" key="2">
    <source>
        <dbReference type="Proteomes" id="UP000785679"/>
    </source>
</evidence>
<dbReference type="Proteomes" id="UP000785679">
    <property type="component" value="Unassembled WGS sequence"/>
</dbReference>
<protein>
    <submittedName>
        <fullName evidence="1">Uncharacterized protein</fullName>
    </submittedName>
</protein>
<gene>
    <name evidence="1" type="ORF">FGO68_gene241</name>
</gene>
<keyword evidence="2" id="KW-1185">Reference proteome</keyword>